<dbReference type="PANTHER" id="PTHR35936:SF25">
    <property type="entry name" value="ABC TRANSPORTER SUBSTRATE-BINDING PROTEIN"/>
    <property type="match status" value="1"/>
</dbReference>
<reference evidence="4" key="1">
    <citation type="submission" date="2017-09" db="EMBL/GenBank/DDBJ databases">
        <authorList>
            <person name="Regsiter A."/>
            <person name="William W."/>
        </authorList>
    </citation>
    <scope>NUCLEOTIDE SEQUENCE [LARGE SCALE GENOMIC DNA]</scope>
    <source>
        <strain evidence="4">500-1</strain>
    </source>
</reference>
<proteinExistence type="predicted"/>
<dbReference type="Pfam" id="PF00497">
    <property type="entry name" value="SBP_bac_3"/>
    <property type="match status" value="1"/>
</dbReference>
<dbReference type="PANTHER" id="PTHR35936">
    <property type="entry name" value="MEMBRANE-BOUND LYTIC MUREIN TRANSGLYCOSYLASE F"/>
    <property type="match status" value="1"/>
</dbReference>
<keyword evidence="1" id="KW-0732">Signal</keyword>
<dbReference type="Gene3D" id="3.40.190.10">
    <property type="entry name" value="Periplasmic binding protein-like II"/>
    <property type="match status" value="2"/>
</dbReference>
<dbReference type="OrthoDB" id="5419186at2"/>
<keyword evidence="4" id="KW-1185">Reference proteome</keyword>
<dbReference type="AlphaFoldDB" id="A0A2C8F8R8"/>
<gene>
    <name evidence="3" type="ORF">DPRO_2001</name>
</gene>
<organism evidence="3 4">
    <name type="scientific">Pseudodesulfovibrio profundus</name>
    <dbReference type="NCBI Taxonomy" id="57320"/>
    <lineage>
        <taxon>Bacteria</taxon>
        <taxon>Pseudomonadati</taxon>
        <taxon>Thermodesulfobacteriota</taxon>
        <taxon>Desulfovibrionia</taxon>
        <taxon>Desulfovibrionales</taxon>
        <taxon>Desulfovibrionaceae</taxon>
    </lineage>
</organism>
<dbReference type="SUPFAM" id="SSF53850">
    <property type="entry name" value="Periplasmic binding protein-like II"/>
    <property type="match status" value="1"/>
</dbReference>
<evidence type="ECO:0000313" key="4">
    <source>
        <dbReference type="Proteomes" id="UP000219215"/>
    </source>
</evidence>
<dbReference type="KEGG" id="pprf:DPRO_2001"/>
<sequence>MRHGKRSSIIACRTIPLFTLKGMTCFLIAMLLSLTITHSALSRSLHLVTEPWEPFVYVEDGQPTGVDFEVVRSVFEQMGIDIHVEFLPWKRCLNMIKEGEADALLDVSITTDRLAYILFPEEPLSNSNSNIFYLNNKPLTYHSLADLSGMTIGTQFGYSYSADFDKADNFTKEPVSDIAFNIRKLMAGRIDAFIANRVFGEQAVRAKGLQNVISFAPTPISGGNLFIGFSRKRATADFVRQFDHALQEFKKTSGYAAIRERYSLPVECPSSK</sequence>
<dbReference type="InterPro" id="IPR001638">
    <property type="entry name" value="Solute-binding_3/MltF_N"/>
</dbReference>
<dbReference type="RefSeq" id="WP_157917431.1">
    <property type="nucleotide sequence ID" value="NZ_LT907975.1"/>
</dbReference>
<dbReference type="Proteomes" id="UP000219215">
    <property type="component" value="Chromosome DPRO"/>
</dbReference>
<evidence type="ECO:0000259" key="2">
    <source>
        <dbReference type="SMART" id="SM00062"/>
    </source>
</evidence>
<name>A0A2C8F8R8_9BACT</name>
<protein>
    <submittedName>
        <fullName evidence="3">Amino acid ABC transporter substrate-binding protein, PAAT family</fullName>
    </submittedName>
</protein>
<dbReference type="SMART" id="SM00062">
    <property type="entry name" value="PBPb"/>
    <property type="match status" value="1"/>
</dbReference>
<dbReference type="EMBL" id="LT907975">
    <property type="protein sequence ID" value="SOB58904.1"/>
    <property type="molecule type" value="Genomic_DNA"/>
</dbReference>
<feature type="domain" description="Solute-binding protein family 3/N-terminal" evidence="2">
    <location>
        <begin position="44"/>
        <end position="266"/>
    </location>
</feature>
<evidence type="ECO:0000256" key="1">
    <source>
        <dbReference type="ARBA" id="ARBA00022729"/>
    </source>
</evidence>
<evidence type="ECO:0000313" key="3">
    <source>
        <dbReference type="EMBL" id="SOB58904.1"/>
    </source>
</evidence>
<accession>A0A2C8F8R8</accession>